<dbReference type="InterPro" id="IPR038217">
    <property type="entry name" value="MRG_C_sf"/>
</dbReference>
<dbReference type="InterPro" id="IPR026541">
    <property type="entry name" value="MRG_dom"/>
</dbReference>
<keyword evidence="8" id="KW-1185">Reference proteome</keyword>
<dbReference type="Proteomes" id="UP001309876">
    <property type="component" value="Unassembled WGS sequence"/>
</dbReference>
<gene>
    <name evidence="7" type="primary">EAF3_1</name>
    <name evidence="7" type="ORF">LTR05_003602</name>
</gene>
<comment type="caution">
    <text evidence="7">The sequence shown here is derived from an EMBL/GenBank/DDBJ whole genome shotgun (WGS) entry which is preliminary data.</text>
</comment>
<evidence type="ECO:0000313" key="7">
    <source>
        <dbReference type="EMBL" id="KAK5086434.1"/>
    </source>
</evidence>
<evidence type="ECO:0000256" key="1">
    <source>
        <dbReference type="ARBA" id="ARBA00004123"/>
    </source>
</evidence>
<dbReference type="AlphaFoldDB" id="A0AAN7T1M2"/>
<evidence type="ECO:0000256" key="3">
    <source>
        <dbReference type="ARBA" id="ARBA00023015"/>
    </source>
</evidence>
<evidence type="ECO:0000259" key="6">
    <source>
        <dbReference type="Pfam" id="PF05712"/>
    </source>
</evidence>
<keyword evidence="2" id="KW-0156">Chromatin regulator</keyword>
<protein>
    <submittedName>
        <fullName evidence="7">Esa1p-associated factor</fullName>
    </submittedName>
</protein>
<evidence type="ECO:0000313" key="8">
    <source>
        <dbReference type="Proteomes" id="UP001309876"/>
    </source>
</evidence>
<name>A0AAN7T1M2_9EURO</name>
<keyword evidence="3" id="KW-0805">Transcription regulation</keyword>
<sequence length="197" mass="22513">MSFLVSPSWLEEQKDEDTFSTRPSIRLPLPDHLKNLLVDDWENITKAGLLVPLPSAAPANYIVDQYFNEEKQNRRLGSVEADILEEFCMGVKVYFEKSLPKILLYRSERAQLGVVRKWWELGQPVEWEGKGPGDCYGAEHLARLLVNMPELTAQTNMDATSVQRLKEELSKFTVWLSKSSEKYFVAKYEKLDGAIAG</sequence>
<dbReference type="PANTHER" id="PTHR10880">
    <property type="entry name" value="MORTALITY FACTOR 4-LIKE PROTEIN"/>
    <property type="match status" value="1"/>
</dbReference>
<dbReference type="EMBL" id="JAVRRJ010000003">
    <property type="protein sequence ID" value="KAK5086434.1"/>
    <property type="molecule type" value="Genomic_DNA"/>
</dbReference>
<dbReference type="PANTHER" id="PTHR10880:SF15">
    <property type="entry name" value="MSL COMPLEX SUBUNIT 3"/>
    <property type="match status" value="1"/>
</dbReference>
<evidence type="ECO:0000256" key="2">
    <source>
        <dbReference type="ARBA" id="ARBA00022853"/>
    </source>
</evidence>
<organism evidence="7 8">
    <name type="scientific">Lithohypha guttulata</name>
    <dbReference type="NCBI Taxonomy" id="1690604"/>
    <lineage>
        <taxon>Eukaryota</taxon>
        <taxon>Fungi</taxon>
        <taxon>Dikarya</taxon>
        <taxon>Ascomycota</taxon>
        <taxon>Pezizomycotina</taxon>
        <taxon>Eurotiomycetes</taxon>
        <taxon>Chaetothyriomycetidae</taxon>
        <taxon>Chaetothyriales</taxon>
        <taxon>Trichomeriaceae</taxon>
        <taxon>Lithohypha</taxon>
    </lineage>
</organism>
<dbReference type="GO" id="GO:0032221">
    <property type="term" value="C:Rpd3S complex"/>
    <property type="evidence" value="ECO:0007669"/>
    <property type="project" value="TreeGrafter"/>
</dbReference>
<keyword evidence="5" id="KW-0539">Nucleus</keyword>
<dbReference type="Gene3D" id="1.10.274.30">
    <property type="entry name" value="MRG domain"/>
    <property type="match status" value="1"/>
</dbReference>
<evidence type="ECO:0000256" key="5">
    <source>
        <dbReference type="ARBA" id="ARBA00023242"/>
    </source>
</evidence>
<dbReference type="GO" id="GO:0006355">
    <property type="term" value="P:regulation of DNA-templated transcription"/>
    <property type="evidence" value="ECO:0007669"/>
    <property type="project" value="InterPro"/>
</dbReference>
<accession>A0AAN7T1M2</accession>
<proteinExistence type="predicted"/>
<dbReference type="GO" id="GO:0035267">
    <property type="term" value="C:NuA4 histone acetyltransferase complex"/>
    <property type="evidence" value="ECO:0007669"/>
    <property type="project" value="TreeGrafter"/>
</dbReference>
<evidence type="ECO:0000256" key="4">
    <source>
        <dbReference type="ARBA" id="ARBA00023163"/>
    </source>
</evidence>
<dbReference type="PROSITE" id="PS51640">
    <property type="entry name" value="MRG"/>
    <property type="match status" value="1"/>
</dbReference>
<feature type="domain" description="MRG" evidence="6">
    <location>
        <begin position="13"/>
        <end position="189"/>
    </location>
</feature>
<keyword evidence="4" id="KW-0804">Transcription</keyword>
<dbReference type="GO" id="GO:0006325">
    <property type="term" value="P:chromatin organization"/>
    <property type="evidence" value="ECO:0007669"/>
    <property type="project" value="UniProtKB-KW"/>
</dbReference>
<reference evidence="7 8" key="1">
    <citation type="submission" date="2023-08" db="EMBL/GenBank/DDBJ databases">
        <title>Black Yeasts Isolated from many extreme environments.</title>
        <authorList>
            <person name="Coleine C."/>
            <person name="Stajich J.E."/>
            <person name="Selbmann L."/>
        </authorList>
    </citation>
    <scope>NUCLEOTIDE SEQUENCE [LARGE SCALE GENOMIC DNA]</scope>
    <source>
        <strain evidence="7 8">CCFEE 5910</strain>
    </source>
</reference>
<comment type="subcellular location">
    <subcellularLocation>
        <location evidence="1">Nucleus</location>
    </subcellularLocation>
</comment>
<dbReference type="Pfam" id="PF05712">
    <property type="entry name" value="MRG"/>
    <property type="match status" value="1"/>
</dbReference>
<dbReference type="InterPro" id="IPR008676">
    <property type="entry name" value="MRG"/>
</dbReference>